<evidence type="ECO:0000259" key="2">
    <source>
        <dbReference type="Pfam" id="PF15749"/>
    </source>
</evidence>
<dbReference type="GO" id="GO:0005634">
    <property type="term" value="C:nucleus"/>
    <property type="evidence" value="ECO:0007669"/>
    <property type="project" value="TreeGrafter"/>
</dbReference>
<dbReference type="eggNOG" id="ENOG502S8YD">
    <property type="taxonomic scope" value="Eukaryota"/>
</dbReference>
<feature type="compositionally biased region" description="Low complexity" evidence="1">
    <location>
        <begin position="138"/>
        <end position="148"/>
    </location>
</feature>
<dbReference type="GO" id="GO:0003682">
    <property type="term" value="F:chromatin binding"/>
    <property type="evidence" value="ECO:0007669"/>
    <property type="project" value="TreeGrafter"/>
</dbReference>
<name>T1JCR3_STRMM</name>
<dbReference type="STRING" id="126957.T1JCR3"/>
<dbReference type="Proteomes" id="UP000014500">
    <property type="component" value="Unassembled WGS sequence"/>
</dbReference>
<feature type="region of interest" description="Disordered" evidence="1">
    <location>
        <begin position="78"/>
        <end position="148"/>
    </location>
</feature>
<dbReference type="PhylomeDB" id="T1JCR3"/>
<dbReference type="HOGENOM" id="CLU_105459_0_0_1"/>
<evidence type="ECO:0000313" key="3">
    <source>
        <dbReference type="EnsemblMetazoa" id="SMAR011582-PA"/>
    </source>
</evidence>
<dbReference type="PANTHER" id="PTHR15863">
    <property type="entry name" value="MRN COMPLEX-INTERACTING PROTEIN"/>
    <property type="match status" value="1"/>
</dbReference>
<dbReference type="EnsemblMetazoa" id="SMAR011582-RA">
    <property type="protein sequence ID" value="SMAR011582-PA"/>
    <property type="gene ID" value="SMAR011582"/>
</dbReference>
<dbReference type="InterPro" id="IPR032739">
    <property type="entry name" value="MRNIP"/>
</dbReference>
<dbReference type="GO" id="GO:0007095">
    <property type="term" value="P:mitotic G2 DNA damage checkpoint signaling"/>
    <property type="evidence" value="ECO:0007669"/>
    <property type="project" value="TreeGrafter"/>
</dbReference>
<evidence type="ECO:0000256" key="1">
    <source>
        <dbReference type="SAM" id="MobiDB-lite"/>
    </source>
</evidence>
<sequence>MPQEFQVVRCCACSAFQVEIKKKSLKWQCKLCNKKQELKKVYGESTSAECRRQVQKLNMQRGDVDKVPIDMDFSSKYTKKSSLADVQDEDNDGPTAKQSKWNAFIDSESSSLDSDVETNDEKHEESGEKQDQYLPQTSSGSISCSSVIQKSSQSETSIPIFANVLNNVAIEELDSIFEL</sequence>
<accession>T1JCR3</accession>
<organism evidence="3 4">
    <name type="scientific">Strigamia maritima</name>
    <name type="common">European centipede</name>
    <name type="synonym">Geophilus maritimus</name>
    <dbReference type="NCBI Taxonomy" id="126957"/>
    <lineage>
        <taxon>Eukaryota</taxon>
        <taxon>Metazoa</taxon>
        <taxon>Ecdysozoa</taxon>
        <taxon>Arthropoda</taxon>
        <taxon>Myriapoda</taxon>
        <taxon>Chilopoda</taxon>
        <taxon>Pleurostigmophora</taxon>
        <taxon>Geophilomorpha</taxon>
        <taxon>Linotaeniidae</taxon>
        <taxon>Strigamia</taxon>
    </lineage>
</organism>
<keyword evidence="4" id="KW-1185">Reference proteome</keyword>
<protein>
    <recommendedName>
        <fullName evidence="2">MRN complex-interacting protein N-terminal domain-containing protein</fullName>
    </recommendedName>
</protein>
<reference evidence="4" key="1">
    <citation type="submission" date="2011-05" db="EMBL/GenBank/DDBJ databases">
        <authorList>
            <person name="Richards S.R."/>
            <person name="Qu J."/>
            <person name="Jiang H."/>
            <person name="Jhangiani S.N."/>
            <person name="Agravi P."/>
            <person name="Goodspeed R."/>
            <person name="Gross S."/>
            <person name="Mandapat C."/>
            <person name="Jackson L."/>
            <person name="Mathew T."/>
            <person name="Pu L."/>
            <person name="Thornton R."/>
            <person name="Saada N."/>
            <person name="Wilczek-Boney K.B."/>
            <person name="Lee S."/>
            <person name="Kovar C."/>
            <person name="Wu Y."/>
            <person name="Scherer S.E."/>
            <person name="Worley K.C."/>
            <person name="Muzny D.M."/>
            <person name="Gibbs R."/>
        </authorList>
    </citation>
    <scope>NUCLEOTIDE SEQUENCE</scope>
    <source>
        <strain evidence="4">Brora</strain>
    </source>
</reference>
<feature type="compositionally biased region" description="Basic and acidic residues" evidence="1">
    <location>
        <begin position="119"/>
        <end position="131"/>
    </location>
</feature>
<reference evidence="3" key="2">
    <citation type="submission" date="2015-02" db="UniProtKB">
        <authorList>
            <consortium name="EnsemblMetazoa"/>
        </authorList>
    </citation>
    <scope>IDENTIFICATION</scope>
</reference>
<feature type="domain" description="MRN complex-interacting protein N-terminal" evidence="2">
    <location>
        <begin position="7"/>
        <end position="104"/>
    </location>
</feature>
<dbReference type="PANTHER" id="PTHR15863:SF2">
    <property type="entry name" value="MRN COMPLEX-INTERACTING PROTEIN"/>
    <property type="match status" value="1"/>
</dbReference>
<dbReference type="InterPro" id="IPR049472">
    <property type="entry name" value="MRNIP_N"/>
</dbReference>
<dbReference type="EMBL" id="JH432074">
    <property type="status" value="NOT_ANNOTATED_CDS"/>
    <property type="molecule type" value="Genomic_DNA"/>
</dbReference>
<evidence type="ECO:0000313" key="4">
    <source>
        <dbReference type="Proteomes" id="UP000014500"/>
    </source>
</evidence>
<dbReference type="Pfam" id="PF15749">
    <property type="entry name" value="MRNIP"/>
    <property type="match status" value="1"/>
</dbReference>
<proteinExistence type="predicted"/>
<dbReference type="AlphaFoldDB" id="T1JCR3"/>